<sequence length="337" mass="38829">MKTTLYYISAFLTYLLVVFASIADSDLIKLVQSQGSNKVIELNDGNYKEVLTGPRDYHAVVMFSSDSSQFNCVLCREFKPDYEITANSWYREHPKGLLKEQEAKLETPRKNIYFFYTDFMNSKELFLQFKLNNIPKVFYFPPTEKSGNAYLNEFDEYQFYQGVHRELLMSYLFQTTGLKINLYVPPNYSRIAINAAIVLAVLFVAKRFQSTVGKFLSSRALWGAASLVLVLLLTTGYMFNQIRGVPYLQGEGKAMKDFFLPSQQSQLGIETQIVSFIYGMLSLFTIFLIKRAPEIKNHKANFVATLIACVFIYNFYGLLLYVFGLKGMGYPYRFFKA</sequence>
<dbReference type="Proteomes" id="UP001241377">
    <property type="component" value="Unassembled WGS sequence"/>
</dbReference>
<comment type="caution">
    <text evidence="1">The sequence shown here is derived from an EMBL/GenBank/DDBJ whole genome shotgun (WGS) entry which is preliminary data.</text>
</comment>
<accession>A0ACC2VQV1</accession>
<evidence type="ECO:0000313" key="2">
    <source>
        <dbReference type="Proteomes" id="UP001241377"/>
    </source>
</evidence>
<evidence type="ECO:0000313" key="1">
    <source>
        <dbReference type="EMBL" id="KAJ9101450.1"/>
    </source>
</evidence>
<reference evidence="1" key="1">
    <citation type="submission" date="2023-04" db="EMBL/GenBank/DDBJ databases">
        <title>Draft Genome sequencing of Naganishia species isolated from polar environments using Oxford Nanopore Technology.</title>
        <authorList>
            <person name="Leo P."/>
            <person name="Venkateswaran K."/>
        </authorList>
    </citation>
    <scope>NUCLEOTIDE SEQUENCE</scope>
    <source>
        <strain evidence="1">MNA-CCFEE 5261</strain>
    </source>
</reference>
<name>A0ACC2VQV1_9TREE</name>
<protein>
    <submittedName>
        <fullName evidence="1">Uncharacterized protein</fullName>
    </submittedName>
</protein>
<dbReference type="EMBL" id="JASBWR010000058">
    <property type="protein sequence ID" value="KAJ9101450.1"/>
    <property type="molecule type" value="Genomic_DNA"/>
</dbReference>
<keyword evidence="2" id="KW-1185">Reference proteome</keyword>
<proteinExistence type="predicted"/>
<gene>
    <name evidence="1" type="ORF">QFC19_005226</name>
</gene>
<organism evidence="1 2">
    <name type="scientific">Naganishia cerealis</name>
    <dbReference type="NCBI Taxonomy" id="610337"/>
    <lineage>
        <taxon>Eukaryota</taxon>
        <taxon>Fungi</taxon>
        <taxon>Dikarya</taxon>
        <taxon>Basidiomycota</taxon>
        <taxon>Agaricomycotina</taxon>
        <taxon>Tremellomycetes</taxon>
        <taxon>Filobasidiales</taxon>
        <taxon>Filobasidiaceae</taxon>
        <taxon>Naganishia</taxon>
    </lineage>
</organism>